<dbReference type="PANTHER" id="PTHR46032:SF6">
    <property type="entry name" value="CMP-N-ACETYLNEURAMINATE-BETA-GALACTOSAMIDE-ALPHA-2,3-SIALYLTRANSFERASE 1"/>
    <property type="match status" value="1"/>
</dbReference>
<organism evidence="12 13">
    <name type="scientific">Liparis tanakae</name>
    <name type="common">Tanaka's snailfish</name>
    <dbReference type="NCBI Taxonomy" id="230148"/>
    <lineage>
        <taxon>Eukaryota</taxon>
        <taxon>Metazoa</taxon>
        <taxon>Chordata</taxon>
        <taxon>Craniata</taxon>
        <taxon>Vertebrata</taxon>
        <taxon>Euteleostomi</taxon>
        <taxon>Actinopterygii</taxon>
        <taxon>Neopterygii</taxon>
        <taxon>Teleostei</taxon>
        <taxon>Neoteleostei</taxon>
        <taxon>Acanthomorphata</taxon>
        <taxon>Eupercaria</taxon>
        <taxon>Perciformes</taxon>
        <taxon>Cottioidei</taxon>
        <taxon>Cottales</taxon>
        <taxon>Liparidae</taxon>
        <taxon>Liparis</taxon>
    </lineage>
</organism>
<comment type="similarity">
    <text evidence="2">Belongs to the glycosyltransferase 29 family.</text>
</comment>
<gene>
    <name evidence="12" type="primary">ST3GAL1_1</name>
    <name evidence="12" type="ORF">EYF80_048949</name>
</gene>
<accession>A0A4Z2FI52</accession>
<keyword evidence="7" id="KW-1133">Transmembrane helix</keyword>
<dbReference type="Gene3D" id="3.90.1480.20">
    <property type="entry name" value="Glycosyl transferase family 29"/>
    <property type="match status" value="1"/>
</dbReference>
<dbReference type="GO" id="GO:0003836">
    <property type="term" value="F:beta-galactoside (CMP) alpha-2,3-sialyltransferase activity"/>
    <property type="evidence" value="ECO:0007669"/>
    <property type="project" value="TreeGrafter"/>
</dbReference>
<dbReference type="InterPro" id="IPR001675">
    <property type="entry name" value="Glyco_trans_29"/>
</dbReference>
<dbReference type="InterPro" id="IPR038578">
    <property type="entry name" value="GT29-like_sf"/>
</dbReference>
<keyword evidence="6" id="KW-0735">Signal-anchor</keyword>
<name>A0A4Z2FI52_9TELE</name>
<evidence type="ECO:0000256" key="4">
    <source>
        <dbReference type="ARBA" id="ARBA00022679"/>
    </source>
</evidence>
<dbReference type="GO" id="GO:0097503">
    <property type="term" value="P:sialylation"/>
    <property type="evidence" value="ECO:0007669"/>
    <property type="project" value="TreeGrafter"/>
</dbReference>
<dbReference type="Proteomes" id="UP000314294">
    <property type="component" value="Unassembled WGS sequence"/>
</dbReference>
<dbReference type="GO" id="GO:0000139">
    <property type="term" value="C:Golgi membrane"/>
    <property type="evidence" value="ECO:0007669"/>
    <property type="project" value="UniProtKB-SubCell"/>
</dbReference>
<evidence type="ECO:0000256" key="11">
    <source>
        <dbReference type="ARBA" id="ARBA00023180"/>
    </source>
</evidence>
<dbReference type="EMBL" id="SRLO01001151">
    <property type="protein sequence ID" value="TNN40886.1"/>
    <property type="molecule type" value="Genomic_DNA"/>
</dbReference>
<dbReference type="FunFam" id="3.90.1480.20:FF:000015">
    <property type="entry name" value="Lactosylceramide alpha-2,3-sialyltransferase"/>
    <property type="match status" value="1"/>
</dbReference>
<protein>
    <submittedName>
        <fullName evidence="12">CMP-N-acetylneuraminate-beta-galactosamide-alpha-2,3-sialyltransferase 1</fullName>
    </submittedName>
</protein>
<evidence type="ECO:0000256" key="7">
    <source>
        <dbReference type="ARBA" id="ARBA00022989"/>
    </source>
</evidence>
<dbReference type="OrthoDB" id="10264956at2759"/>
<evidence type="ECO:0000256" key="3">
    <source>
        <dbReference type="ARBA" id="ARBA00022676"/>
    </source>
</evidence>
<dbReference type="InterPro" id="IPR051757">
    <property type="entry name" value="Beta-gal_alpha2-3_sialyltrans"/>
</dbReference>
<reference evidence="12 13" key="1">
    <citation type="submission" date="2019-03" db="EMBL/GenBank/DDBJ databases">
        <title>First draft genome of Liparis tanakae, snailfish: a comprehensive survey of snailfish specific genes.</title>
        <authorList>
            <person name="Kim W."/>
            <person name="Song I."/>
            <person name="Jeong J.-H."/>
            <person name="Kim D."/>
            <person name="Kim S."/>
            <person name="Ryu S."/>
            <person name="Song J.Y."/>
            <person name="Lee S.K."/>
        </authorList>
    </citation>
    <scope>NUCLEOTIDE SEQUENCE [LARGE SCALE GENOMIC DNA]</scope>
    <source>
        <tissue evidence="12">Muscle</tissue>
    </source>
</reference>
<evidence type="ECO:0000256" key="2">
    <source>
        <dbReference type="ARBA" id="ARBA00006003"/>
    </source>
</evidence>
<comment type="subcellular location">
    <subcellularLocation>
        <location evidence="1">Golgi apparatus membrane</location>
        <topology evidence="1">Single-pass type II membrane protein</topology>
    </subcellularLocation>
</comment>
<keyword evidence="11" id="KW-0325">Glycoprotein</keyword>
<evidence type="ECO:0000313" key="12">
    <source>
        <dbReference type="EMBL" id="TNN40886.1"/>
    </source>
</evidence>
<dbReference type="AlphaFoldDB" id="A0A4Z2FI52"/>
<comment type="caution">
    <text evidence="12">The sequence shown here is derived from an EMBL/GenBank/DDBJ whole genome shotgun (WGS) entry which is preliminary data.</text>
</comment>
<evidence type="ECO:0000256" key="1">
    <source>
        <dbReference type="ARBA" id="ARBA00004323"/>
    </source>
</evidence>
<dbReference type="PANTHER" id="PTHR46032">
    <property type="entry name" value="ALPHA-2,3-SIALYLTRANSFERASE ST3GAL I ISOFORM X1"/>
    <property type="match status" value="1"/>
</dbReference>
<evidence type="ECO:0000256" key="6">
    <source>
        <dbReference type="ARBA" id="ARBA00022968"/>
    </source>
</evidence>
<evidence type="ECO:0000256" key="10">
    <source>
        <dbReference type="ARBA" id="ARBA00023157"/>
    </source>
</evidence>
<keyword evidence="9" id="KW-0472">Membrane</keyword>
<keyword evidence="3 12" id="KW-0328">Glycosyltransferase</keyword>
<evidence type="ECO:0000256" key="8">
    <source>
        <dbReference type="ARBA" id="ARBA00023034"/>
    </source>
</evidence>
<keyword evidence="4 12" id="KW-0808">Transferase</keyword>
<evidence type="ECO:0000256" key="5">
    <source>
        <dbReference type="ARBA" id="ARBA00022692"/>
    </source>
</evidence>
<sequence>MSPASKMKSKVAVVVFLLCATGVCMFWRDDVSSYFVPREDIPWVCDRCLSEEEPLFMHRFKKFAEPFLSVNHNLSVDTFNWWKRLQVEKRSFKEYKETVNKMFQMIPTSAQVVPPSADHRRTCAVVGNSANLKKSHYGPLIDSQDVVIRMNRGRIKGYEADVGTRTTHHIMYPESALDLENTTHLVLFAFKILDLEWVTKALSTGFSGRSYAPIRSKIKANKNLVHVFGYGADSDGNWSHYWEELQNKKAKGNAEDDLELLEMKSKVGVFIFLLCAAHIAVLWRVEVLSYLPLRDKRSCACDRCSLEDDPVFLKHIGKFDKPFLSVNHNLSEDDFNWWRVSCDQSLKHVLGKFISF</sequence>
<keyword evidence="8" id="KW-0333">Golgi apparatus</keyword>
<evidence type="ECO:0000256" key="9">
    <source>
        <dbReference type="ARBA" id="ARBA00023136"/>
    </source>
</evidence>
<keyword evidence="10" id="KW-1015">Disulfide bond</keyword>
<dbReference type="Pfam" id="PF00777">
    <property type="entry name" value="Glyco_transf_29"/>
    <property type="match status" value="1"/>
</dbReference>
<proteinExistence type="inferred from homology"/>
<keyword evidence="5" id="KW-0812">Transmembrane</keyword>
<evidence type="ECO:0000313" key="13">
    <source>
        <dbReference type="Proteomes" id="UP000314294"/>
    </source>
</evidence>
<keyword evidence="13" id="KW-1185">Reference proteome</keyword>